<evidence type="ECO:0000256" key="1">
    <source>
        <dbReference type="ARBA" id="ARBA00022490"/>
    </source>
</evidence>
<keyword evidence="3 6" id="KW-0694">RNA-binding</keyword>
<evidence type="ECO:0000256" key="4">
    <source>
        <dbReference type="ARBA" id="ARBA00022917"/>
    </source>
</evidence>
<dbReference type="HAMAP" id="MF_03006">
    <property type="entry name" value="eIF3g"/>
    <property type="match status" value="1"/>
</dbReference>
<dbReference type="PANTHER" id="PTHR10352">
    <property type="entry name" value="EUKARYOTIC TRANSLATION INITIATION FACTOR 3 SUBUNIT G"/>
    <property type="match status" value="1"/>
</dbReference>
<dbReference type="GO" id="GO:0033290">
    <property type="term" value="C:eukaryotic 48S preinitiation complex"/>
    <property type="evidence" value="ECO:0007669"/>
    <property type="project" value="UniProtKB-UniRule"/>
</dbReference>
<name>A0A813HBX4_POLGL</name>
<dbReference type="AlphaFoldDB" id="A0A813HBX4"/>
<comment type="caution">
    <text evidence="9">The sequence shown here is derived from an EMBL/GenBank/DDBJ whole genome shotgun (WGS) entry which is preliminary data.</text>
</comment>
<dbReference type="Proteomes" id="UP000654075">
    <property type="component" value="Unassembled WGS sequence"/>
</dbReference>
<dbReference type="SMART" id="SM00360">
    <property type="entry name" value="RRM"/>
    <property type="match status" value="1"/>
</dbReference>
<keyword evidence="4 5" id="KW-0648">Protein biosynthesis</keyword>
<dbReference type="GO" id="GO:0005852">
    <property type="term" value="C:eukaryotic translation initiation factor 3 complex"/>
    <property type="evidence" value="ECO:0007669"/>
    <property type="project" value="UniProtKB-UniRule"/>
</dbReference>
<dbReference type="GO" id="GO:0016282">
    <property type="term" value="C:eukaryotic 43S preinitiation complex"/>
    <property type="evidence" value="ECO:0007669"/>
    <property type="project" value="UniProtKB-UniRule"/>
</dbReference>
<dbReference type="Pfam" id="PF12353">
    <property type="entry name" value="eIF3g"/>
    <property type="match status" value="1"/>
</dbReference>
<dbReference type="EMBL" id="CAJNNV010031281">
    <property type="protein sequence ID" value="CAE8635419.1"/>
    <property type="molecule type" value="Genomic_DNA"/>
</dbReference>
<dbReference type="InterPro" id="IPR034240">
    <property type="entry name" value="eIF3G_RRM"/>
</dbReference>
<comment type="subunit">
    <text evidence="5">Component of the eukaryotic translation initiation factor 3 (eIF-3) complex.</text>
</comment>
<dbReference type="InterPro" id="IPR017334">
    <property type="entry name" value="eIF3_g"/>
</dbReference>
<keyword evidence="1 5" id="KW-0963">Cytoplasm</keyword>
<dbReference type="SUPFAM" id="SSF54928">
    <property type="entry name" value="RNA-binding domain, RBD"/>
    <property type="match status" value="1"/>
</dbReference>
<dbReference type="GO" id="GO:0003723">
    <property type="term" value="F:RNA binding"/>
    <property type="evidence" value="ECO:0007669"/>
    <property type="project" value="UniProtKB-UniRule"/>
</dbReference>
<feature type="compositionally biased region" description="Gly residues" evidence="7">
    <location>
        <begin position="191"/>
        <end position="201"/>
    </location>
</feature>
<evidence type="ECO:0000256" key="2">
    <source>
        <dbReference type="ARBA" id="ARBA00022540"/>
    </source>
</evidence>
<comment type="function">
    <text evidence="5">RNA-binding component of the eukaryotic translation initiation factor 3 (eIF-3) complex, which is involved in protein synthesis of a specialized repertoire of mRNAs and, together with other initiation factors, stimulates binding of mRNA and methionyl-tRNAi to the 40S ribosome. The eIF-3 complex specifically targets and initiates translation of a subset of mRNAs involved in cell proliferation. This subunit can bind 18S rRNA.</text>
</comment>
<dbReference type="GO" id="GO:0003743">
    <property type="term" value="F:translation initiation factor activity"/>
    <property type="evidence" value="ECO:0007669"/>
    <property type="project" value="UniProtKB-UniRule"/>
</dbReference>
<accession>A0A813HBX4</accession>
<dbReference type="OrthoDB" id="1749473at2759"/>
<dbReference type="OMA" id="MYSVVHF"/>
<comment type="subcellular location">
    <subcellularLocation>
        <location evidence="5">Cytoplasm</location>
    </subcellularLocation>
</comment>
<keyword evidence="10" id="KW-1185">Reference proteome</keyword>
<evidence type="ECO:0000256" key="6">
    <source>
        <dbReference type="PROSITE-ProRule" id="PRU00176"/>
    </source>
</evidence>
<gene>
    <name evidence="9" type="ORF">PGLA1383_LOCUS51015</name>
</gene>
<feature type="domain" description="RRM" evidence="8">
    <location>
        <begin position="216"/>
        <end position="294"/>
    </location>
</feature>
<dbReference type="InterPro" id="IPR035979">
    <property type="entry name" value="RBD_domain_sf"/>
</dbReference>
<dbReference type="PIRSF" id="PIRSF037949">
    <property type="entry name" value="Transl_init_eIF-3_RNA-bind"/>
    <property type="match status" value="1"/>
</dbReference>
<keyword evidence="2 5" id="KW-0396">Initiation factor</keyword>
<feature type="region of interest" description="Disordered" evidence="7">
    <location>
        <begin position="1"/>
        <end position="28"/>
    </location>
</feature>
<evidence type="ECO:0000256" key="7">
    <source>
        <dbReference type="SAM" id="MobiDB-lite"/>
    </source>
</evidence>
<proteinExistence type="inferred from homology"/>
<dbReference type="GO" id="GO:0001732">
    <property type="term" value="P:formation of cytoplasmic translation initiation complex"/>
    <property type="evidence" value="ECO:0007669"/>
    <property type="project" value="UniProtKB-UniRule"/>
</dbReference>
<protein>
    <recommendedName>
        <fullName evidence="5">Eukaryotic translation initiation factor 3 subunit G</fullName>
        <shortName evidence="5">eIF3g</shortName>
    </recommendedName>
    <alternativeName>
        <fullName evidence="5">Eukaryotic translation initiation factor 3 RNA-binding subunit</fullName>
        <shortName evidence="5">eIF-3 RNA-binding subunit</shortName>
    </alternativeName>
    <alternativeName>
        <fullName evidence="5">Eukaryotic translation initiation factor 3 subunit 4</fullName>
    </alternativeName>
</protein>
<sequence length="296" mass="32814">MSTARWGQKWADVDEDEEDGVVQGNAKQSTRFETKADKDGIKTVIEYIERDGHTYRVTKKVKQTTVTKWTNHNMVGRKTMTKFAKAATATEMDMKTQCVRSVEEINVEFCKKTVVNLGTKDDAEEKFFEESIKITESLLKEKKVWSEMDKGMHVDAVGVGEEKKEENATDVPAAPALASGAAGRYVPPSLRGGGTGDGKGGGKGKDGKGSDGQVEASLRVFNLSEDVKEGDLQDLFGQCGRLQRVYLAKDMTTFLSKGFAFITFYNKEDAQKAVDRLNGHGYDNLIMKVEWAKPRD</sequence>
<evidence type="ECO:0000256" key="3">
    <source>
        <dbReference type="ARBA" id="ARBA00022884"/>
    </source>
</evidence>
<comment type="similarity">
    <text evidence="5">Belongs to the eIF-3 subunit G family.</text>
</comment>
<dbReference type="Pfam" id="PF00076">
    <property type="entry name" value="RRM_1"/>
    <property type="match status" value="1"/>
</dbReference>
<dbReference type="InterPro" id="IPR012677">
    <property type="entry name" value="Nucleotide-bd_a/b_plait_sf"/>
</dbReference>
<reference evidence="9" key="1">
    <citation type="submission" date="2021-02" db="EMBL/GenBank/DDBJ databases">
        <authorList>
            <person name="Dougan E. K."/>
            <person name="Rhodes N."/>
            <person name="Thang M."/>
            <person name="Chan C."/>
        </authorList>
    </citation>
    <scope>NUCLEOTIDE SEQUENCE</scope>
</reference>
<evidence type="ECO:0000313" key="10">
    <source>
        <dbReference type="Proteomes" id="UP000654075"/>
    </source>
</evidence>
<evidence type="ECO:0000313" key="9">
    <source>
        <dbReference type="EMBL" id="CAE8635419.1"/>
    </source>
</evidence>
<feature type="region of interest" description="Disordered" evidence="7">
    <location>
        <begin position="182"/>
        <end position="212"/>
    </location>
</feature>
<dbReference type="InterPro" id="IPR024675">
    <property type="entry name" value="eIF3g_N"/>
</dbReference>
<evidence type="ECO:0000256" key="5">
    <source>
        <dbReference type="HAMAP-Rule" id="MF_03006"/>
    </source>
</evidence>
<dbReference type="CDD" id="cd12408">
    <property type="entry name" value="RRM_eIF3G_like"/>
    <property type="match status" value="1"/>
</dbReference>
<dbReference type="Gene3D" id="3.30.70.330">
    <property type="match status" value="1"/>
</dbReference>
<dbReference type="InterPro" id="IPR000504">
    <property type="entry name" value="RRM_dom"/>
</dbReference>
<evidence type="ECO:0000259" key="8">
    <source>
        <dbReference type="PROSITE" id="PS50102"/>
    </source>
</evidence>
<organism evidence="9 10">
    <name type="scientific">Polarella glacialis</name>
    <name type="common">Dinoflagellate</name>
    <dbReference type="NCBI Taxonomy" id="89957"/>
    <lineage>
        <taxon>Eukaryota</taxon>
        <taxon>Sar</taxon>
        <taxon>Alveolata</taxon>
        <taxon>Dinophyceae</taxon>
        <taxon>Suessiales</taxon>
        <taxon>Suessiaceae</taxon>
        <taxon>Polarella</taxon>
    </lineage>
</organism>
<dbReference type="PROSITE" id="PS50102">
    <property type="entry name" value="RRM"/>
    <property type="match status" value="1"/>
</dbReference>